<dbReference type="InterPro" id="IPR000683">
    <property type="entry name" value="Gfo/Idh/MocA-like_OxRdtase_N"/>
</dbReference>
<gene>
    <name evidence="5" type="primary">socC</name>
    <name evidence="5" type="ORF">GCM10008960_26560</name>
</gene>
<evidence type="ECO:0000313" key="6">
    <source>
        <dbReference type="Proteomes" id="UP000644548"/>
    </source>
</evidence>
<proteinExistence type="inferred from homology"/>
<feature type="domain" description="GFO/IDH/MocA-like oxidoreductase" evidence="4">
    <location>
        <begin position="171"/>
        <end position="280"/>
    </location>
</feature>
<reference evidence="6" key="1">
    <citation type="journal article" date="2019" name="Int. J. Syst. Evol. Microbiol.">
        <title>The Global Catalogue of Microorganisms (GCM) 10K type strain sequencing project: providing services to taxonomists for standard genome sequencing and annotation.</title>
        <authorList>
            <consortium name="The Broad Institute Genomics Platform"/>
            <consortium name="The Broad Institute Genome Sequencing Center for Infectious Disease"/>
            <person name="Wu L."/>
            <person name="Ma J."/>
        </authorList>
    </citation>
    <scope>NUCLEOTIDE SEQUENCE [LARGE SCALE GENOMIC DNA]</scope>
    <source>
        <strain evidence="6">JCM 31405</strain>
    </source>
</reference>
<evidence type="ECO:0000259" key="4">
    <source>
        <dbReference type="Pfam" id="PF22725"/>
    </source>
</evidence>
<dbReference type="InterPro" id="IPR036291">
    <property type="entry name" value="NAD(P)-bd_dom_sf"/>
</dbReference>
<dbReference type="Pfam" id="PF01408">
    <property type="entry name" value="GFO_IDH_MocA"/>
    <property type="match status" value="1"/>
</dbReference>
<dbReference type="SUPFAM" id="SSF55347">
    <property type="entry name" value="Glyceraldehyde-3-phosphate dehydrogenase-like, C-terminal domain"/>
    <property type="match status" value="1"/>
</dbReference>
<dbReference type="InterPro" id="IPR055170">
    <property type="entry name" value="GFO_IDH_MocA-like_dom"/>
</dbReference>
<comment type="caution">
    <text evidence="5">The sequence shown here is derived from an EMBL/GenBank/DDBJ whole genome shotgun (WGS) entry which is preliminary data.</text>
</comment>
<organism evidence="5 6">
    <name type="scientific">Deinococcus sedimenti</name>
    <dbReference type="NCBI Taxonomy" id="1867090"/>
    <lineage>
        <taxon>Bacteria</taxon>
        <taxon>Thermotogati</taxon>
        <taxon>Deinococcota</taxon>
        <taxon>Deinococci</taxon>
        <taxon>Deinococcales</taxon>
        <taxon>Deinococcaceae</taxon>
        <taxon>Deinococcus</taxon>
    </lineage>
</organism>
<keyword evidence="6" id="KW-1185">Reference proteome</keyword>
<dbReference type="InterPro" id="IPR050984">
    <property type="entry name" value="Gfo/Idh/MocA_domain"/>
</dbReference>
<dbReference type="Pfam" id="PF22725">
    <property type="entry name" value="GFO_IDH_MocA_C3"/>
    <property type="match status" value="1"/>
</dbReference>
<evidence type="ECO:0000256" key="2">
    <source>
        <dbReference type="ARBA" id="ARBA00023002"/>
    </source>
</evidence>
<feature type="domain" description="Gfo/Idh/MocA-like oxidoreductase N-terminal" evidence="3">
    <location>
        <begin position="39"/>
        <end position="152"/>
    </location>
</feature>
<dbReference type="Gene3D" id="3.40.50.720">
    <property type="entry name" value="NAD(P)-binding Rossmann-like Domain"/>
    <property type="match status" value="1"/>
</dbReference>
<comment type="similarity">
    <text evidence="1">Belongs to the Gfo/Idh/MocA family.</text>
</comment>
<keyword evidence="2" id="KW-0560">Oxidoreductase</keyword>
<accession>A0ABQ2S8A7</accession>
<dbReference type="Proteomes" id="UP000644548">
    <property type="component" value="Unassembled WGS sequence"/>
</dbReference>
<name>A0ABQ2S8A7_9DEIO</name>
<protein>
    <submittedName>
        <fullName evidence="5">Deoxyfructose oxidoreductase</fullName>
    </submittedName>
</protein>
<dbReference type="Gene3D" id="3.30.360.10">
    <property type="entry name" value="Dihydrodipicolinate Reductase, domain 2"/>
    <property type="match status" value="1"/>
</dbReference>
<sequence>MGSGLWGGIEVGGFVAHPLLTINHQPSACYAAGMTDRPFRWGLLGAARIARALIPAIREAGGEVVGFGARDPHSARAQAFAEEWGVPVLGTYEDVIAADVDAVYNPLPNDAHLPWSEAALRAGKHALTEKPVALNAAQAQALADAARDTGRLHLEAFAYRFQPHVDRVREIATQDLGEIRAVRGLFGFHMTNPDDFRWNADQGGGALLDVGTYPVNLIRLLLGEPAAVTAAARWTPGGVDLGLSGTLEYPHALASLDCGFDWDEGGSTQRLTVIGTRGTLDVDGVFHSHTHDPTTLRVEVGGQTRTEQLGPGNGYARMVAHLQRAARGQEPLRFTPDDAVAQARVLDALLHAARTGQRVPLN</sequence>
<evidence type="ECO:0000256" key="1">
    <source>
        <dbReference type="ARBA" id="ARBA00010928"/>
    </source>
</evidence>
<dbReference type="EMBL" id="BMQN01000006">
    <property type="protein sequence ID" value="GGR98571.1"/>
    <property type="molecule type" value="Genomic_DNA"/>
</dbReference>
<evidence type="ECO:0000259" key="3">
    <source>
        <dbReference type="Pfam" id="PF01408"/>
    </source>
</evidence>
<dbReference type="SUPFAM" id="SSF51735">
    <property type="entry name" value="NAD(P)-binding Rossmann-fold domains"/>
    <property type="match status" value="1"/>
</dbReference>
<dbReference type="PANTHER" id="PTHR22604">
    <property type="entry name" value="OXIDOREDUCTASES"/>
    <property type="match status" value="1"/>
</dbReference>
<evidence type="ECO:0000313" key="5">
    <source>
        <dbReference type="EMBL" id="GGR98571.1"/>
    </source>
</evidence>
<dbReference type="PANTHER" id="PTHR22604:SF105">
    <property type="entry name" value="TRANS-1,2-DIHYDROBENZENE-1,2-DIOL DEHYDROGENASE"/>
    <property type="match status" value="1"/>
</dbReference>